<dbReference type="InterPro" id="IPR013655">
    <property type="entry name" value="PAS_fold_3"/>
</dbReference>
<keyword evidence="10" id="KW-1185">Reference proteome</keyword>
<dbReference type="InterPro" id="IPR052162">
    <property type="entry name" value="Sensor_kinase/Photoreceptor"/>
</dbReference>
<reference evidence="10" key="1">
    <citation type="submission" date="2016-10" db="EMBL/GenBank/DDBJ databases">
        <authorList>
            <person name="Varghese N."/>
            <person name="Submissions S."/>
        </authorList>
    </citation>
    <scope>NUCLEOTIDE SEQUENCE [LARGE SCALE GENOMIC DNA]</scope>
    <source>
        <strain evidence="10">DSM 22251</strain>
    </source>
</reference>
<evidence type="ECO:0000256" key="2">
    <source>
        <dbReference type="ARBA" id="ARBA00012438"/>
    </source>
</evidence>
<dbReference type="Pfam" id="PF08447">
    <property type="entry name" value="PAS_3"/>
    <property type="match status" value="1"/>
</dbReference>
<evidence type="ECO:0000256" key="4">
    <source>
        <dbReference type="ARBA" id="ARBA00022679"/>
    </source>
</evidence>
<sequence length="619" mass="70791">MFVLMKNFLNSTISPESIISLFSQAPVGLALLMGKDFVIENANTQILQFWQKDSTVIGLPILEALPEITNQEFPKILKKVYKTGVTYNGSKTKAYLERDGILQPFYFDFIYAPIFSGDEISGISVVAIDVTDKVLSEKKLQENEMLFKELMEISEYSNALYKGEDLVIEFANDQMIKTWGKTRAVIGKKLEEAVPELEGQPFIDILRNIFRTGEPYMATEDAVDLEVDGKLQRFYYSFSYRPLRDSSGKIYAIWNSAMDVTELVQSRIKAQNTEQEYRDLAEAMPHVVWTTDLENKLVYYNKNLINFLNLKEDEIDSFDFSAVIHPEDLIKFKDVWEKSTMEHKFFEMEFRLYSPEKNDFVWFLNRATPVLDENGNLRQWIGTSTNIDEFKTLSAQKDTFLGIASHELKTPLTSLKLYAQVLERMLRKTGDEKNAEFAKKMDVQIVKLTSLIGDLLDVTKINSGKIYLNEDVFDFEKLVIEVIEEQQMSTAYKIDLHTKPVGMVFADRDRIGQVISNLISNAIKYSPKADTIMVTVTDTDNYVELSVQDFGIGMAEDKKNRVFEQYYRVSGDEQSTFPGLGLGLYISSQIVERSHGNISVKSVLNHGSTFCFSLPKVNS</sequence>
<dbReference type="InterPro" id="IPR005467">
    <property type="entry name" value="His_kinase_dom"/>
</dbReference>
<proteinExistence type="predicted"/>
<dbReference type="PANTHER" id="PTHR43304">
    <property type="entry name" value="PHYTOCHROME-LIKE PROTEIN CPH1"/>
    <property type="match status" value="1"/>
</dbReference>
<dbReference type="InterPro" id="IPR001610">
    <property type="entry name" value="PAC"/>
</dbReference>
<dbReference type="FunFam" id="3.30.565.10:FF:000006">
    <property type="entry name" value="Sensor histidine kinase WalK"/>
    <property type="match status" value="1"/>
</dbReference>
<dbReference type="SUPFAM" id="SSF55785">
    <property type="entry name" value="PYP-like sensor domain (PAS domain)"/>
    <property type="match status" value="3"/>
</dbReference>
<dbReference type="GO" id="GO:0000155">
    <property type="term" value="F:phosphorelay sensor kinase activity"/>
    <property type="evidence" value="ECO:0007669"/>
    <property type="project" value="InterPro"/>
</dbReference>
<dbReference type="InterPro" id="IPR036890">
    <property type="entry name" value="HATPase_C_sf"/>
</dbReference>
<dbReference type="InterPro" id="IPR013656">
    <property type="entry name" value="PAS_4"/>
</dbReference>
<dbReference type="Proteomes" id="UP000242560">
    <property type="component" value="Unassembled WGS sequence"/>
</dbReference>
<dbReference type="EMBL" id="FORQ01000001">
    <property type="protein sequence ID" value="SFI61729.1"/>
    <property type="molecule type" value="Genomic_DNA"/>
</dbReference>
<dbReference type="InterPro" id="IPR004358">
    <property type="entry name" value="Sig_transdc_His_kin-like_C"/>
</dbReference>
<dbReference type="CDD" id="cd00082">
    <property type="entry name" value="HisKA"/>
    <property type="match status" value="1"/>
</dbReference>
<dbReference type="InterPro" id="IPR035965">
    <property type="entry name" value="PAS-like_dom_sf"/>
</dbReference>
<dbReference type="SMART" id="SM00086">
    <property type="entry name" value="PAC"/>
    <property type="match status" value="2"/>
</dbReference>
<evidence type="ECO:0000313" key="10">
    <source>
        <dbReference type="Proteomes" id="UP000242560"/>
    </source>
</evidence>
<dbReference type="SMART" id="SM00388">
    <property type="entry name" value="HisKA"/>
    <property type="match status" value="1"/>
</dbReference>
<dbReference type="InterPro" id="IPR036097">
    <property type="entry name" value="HisK_dim/P_sf"/>
</dbReference>
<dbReference type="InterPro" id="IPR003661">
    <property type="entry name" value="HisK_dim/P_dom"/>
</dbReference>
<dbReference type="Pfam" id="PF02518">
    <property type="entry name" value="HATPase_c"/>
    <property type="match status" value="1"/>
</dbReference>
<keyword evidence="4" id="KW-0808">Transferase</keyword>
<accession>A0A1I3JN86</accession>
<keyword evidence="5" id="KW-0418">Kinase</keyword>
<dbReference type="PRINTS" id="PR00344">
    <property type="entry name" value="BCTRLSENSOR"/>
</dbReference>
<dbReference type="Pfam" id="PF13426">
    <property type="entry name" value="PAS_9"/>
    <property type="match status" value="1"/>
</dbReference>
<gene>
    <name evidence="9" type="ORF">SAMN05421638_0286</name>
</gene>
<dbReference type="Gene3D" id="3.30.565.10">
    <property type="entry name" value="Histidine kinase-like ATPase, C-terminal domain"/>
    <property type="match status" value="1"/>
</dbReference>
<dbReference type="InterPro" id="IPR003594">
    <property type="entry name" value="HATPase_dom"/>
</dbReference>
<dbReference type="RefSeq" id="WP_089817983.1">
    <property type="nucleotide sequence ID" value="NZ_FORQ01000001.1"/>
</dbReference>
<dbReference type="Pfam" id="PF00512">
    <property type="entry name" value="HisKA"/>
    <property type="match status" value="1"/>
</dbReference>
<evidence type="ECO:0000256" key="1">
    <source>
        <dbReference type="ARBA" id="ARBA00000085"/>
    </source>
</evidence>
<comment type="catalytic activity">
    <reaction evidence="1">
        <text>ATP + protein L-histidine = ADP + protein N-phospho-L-histidine.</text>
        <dbReference type="EC" id="2.7.13.3"/>
    </reaction>
</comment>
<feature type="domain" description="PAC" evidence="8">
    <location>
        <begin position="346"/>
        <end position="399"/>
    </location>
</feature>
<dbReference type="SMART" id="SM00387">
    <property type="entry name" value="HATPase_c"/>
    <property type="match status" value="1"/>
</dbReference>
<dbReference type="PROSITE" id="PS50109">
    <property type="entry name" value="HIS_KIN"/>
    <property type="match status" value="1"/>
</dbReference>
<name>A0A1I3JN86_9FLAO</name>
<evidence type="ECO:0000256" key="3">
    <source>
        <dbReference type="ARBA" id="ARBA00022553"/>
    </source>
</evidence>
<dbReference type="CDD" id="cd00130">
    <property type="entry name" value="PAS"/>
    <property type="match status" value="1"/>
</dbReference>
<dbReference type="InterPro" id="IPR000700">
    <property type="entry name" value="PAS-assoc_C"/>
</dbReference>
<dbReference type="CDD" id="cd00075">
    <property type="entry name" value="HATPase"/>
    <property type="match status" value="1"/>
</dbReference>
<evidence type="ECO:0000256" key="5">
    <source>
        <dbReference type="ARBA" id="ARBA00022777"/>
    </source>
</evidence>
<dbReference type="NCBIfam" id="TIGR00229">
    <property type="entry name" value="sensory_box"/>
    <property type="match status" value="1"/>
</dbReference>
<feature type="domain" description="PAS" evidence="7">
    <location>
        <begin position="273"/>
        <end position="344"/>
    </location>
</feature>
<dbReference type="Gene3D" id="1.10.287.130">
    <property type="match status" value="1"/>
</dbReference>
<dbReference type="SMART" id="SM00091">
    <property type="entry name" value="PAS"/>
    <property type="match status" value="2"/>
</dbReference>
<evidence type="ECO:0000313" key="9">
    <source>
        <dbReference type="EMBL" id="SFI61729.1"/>
    </source>
</evidence>
<dbReference type="Pfam" id="PF08448">
    <property type="entry name" value="PAS_4"/>
    <property type="match status" value="1"/>
</dbReference>
<dbReference type="PROSITE" id="PS50113">
    <property type="entry name" value="PAC"/>
    <property type="match status" value="1"/>
</dbReference>
<dbReference type="PANTHER" id="PTHR43304:SF1">
    <property type="entry name" value="PAC DOMAIN-CONTAINING PROTEIN"/>
    <property type="match status" value="1"/>
</dbReference>
<evidence type="ECO:0000259" key="7">
    <source>
        <dbReference type="PROSITE" id="PS50112"/>
    </source>
</evidence>
<organism evidence="9 10">
    <name type="scientific">Kaistella treverensis</name>
    <dbReference type="NCBI Taxonomy" id="631455"/>
    <lineage>
        <taxon>Bacteria</taxon>
        <taxon>Pseudomonadati</taxon>
        <taxon>Bacteroidota</taxon>
        <taxon>Flavobacteriia</taxon>
        <taxon>Flavobacteriales</taxon>
        <taxon>Weeksellaceae</taxon>
        <taxon>Chryseobacterium group</taxon>
        <taxon>Kaistella</taxon>
    </lineage>
</organism>
<dbReference type="PROSITE" id="PS50112">
    <property type="entry name" value="PAS"/>
    <property type="match status" value="1"/>
</dbReference>
<evidence type="ECO:0000259" key="8">
    <source>
        <dbReference type="PROSITE" id="PS50113"/>
    </source>
</evidence>
<dbReference type="InterPro" id="IPR000014">
    <property type="entry name" value="PAS"/>
</dbReference>
<dbReference type="SUPFAM" id="SSF47384">
    <property type="entry name" value="Homodimeric domain of signal transducing histidine kinase"/>
    <property type="match status" value="1"/>
</dbReference>
<keyword evidence="3" id="KW-0597">Phosphoprotein</keyword>
<evidence type="ECO:0000259" key="6">
    <source>
        <dbReference type="PROSITE" id="PS50109"/>
    </source>
</evidence>
<dbReference type="Gene3D" id="3.30.450.20">
    <property type="entry name" value="PAS domain"/>
    <property type="match status" value="3"/>
</dbReference>
<dbReference type="SUPFAM" id="SSF55874">
    <property type="entry name" value="ATPase domain of HSP90 chaperone/DNA topoisomerase II/histidine kinase"/>
    <property type="match status" value="1"/>
</dbReference>
<feature type="domain" description="Histidine kinase" evidence="6">
    <location>
        <begin position="403"/>
        <end position="618"/>
    </location>
</feature>
<dbReference type="AlphaFoldDB" id="A0A1I3JN86"/>
<protein>
    <recommendedName>
        <fullName evidence="2">histidine kinase</fullName>
        <ecNumber evidence="2">2.7.13.3</ecNumber>
    </recommendedName>
</protein>
<dbReference type="EC" id="2.7.13.3" evidence="2"/>